<gene>
    <name evidence="1" type="ORF">NJ75_00820</name>
</gene>
<accession>A0A0B8ZQJ8</accession>
<name>A0A0B8ZQJ8_9SPHN</name>
<proteinExistence type="predicted"/>
<dbReference type="EMBL" id="JRVC01000003">
    <property type="protein sequence ID" value="KHS48738.1"/>
    <property type="molecule type" value="Genomic_DNA"/>
</dbReference>
<keyword evidence="2" id="KW-1185">Reference proteome</keyword>
<dbReference type="Proteomes" id="UP000031338">
    <property type="component" value="Unassembled WGS sequence"/>
</dbReference>
<protein>
    <submittedName>
        <fullName evidence="1">Uncharacterized protein</fullName>
    </submittedName>
</protein>
<organism evidence="1 2">
    <name type="scientific">Novosphingobium subterraneum</name>
    <dbReference type="NCBI Taxonomy" id="48936"/>
    <lineage>
        <taxon>Bacteria</taxon>
        <taxon>Pseudomonadati</taxon>
        <taxon>Pseudomonadota</taxon>
        <taxon>Alphaproteobacteria</taxon>
        <taxon>Sphingomonadales</taxon>
        <taxon>Sphingomonadaceae</taxon>
        <taxon>Novosphingobium</taxon>
    </lineage>
</organism>
<dbReference type="AlphaFoldDB" id="A0A0B8ZQJ8"/>
<evidence type="ECO:0000313" key="2">
    <source>
        <dbReference type="Proteomes" id="UP000031338"/>
    </source>
</evidence>
<dbReference type="RefSeq" id="WP_169745694.1">
    <property type="nucleotide sequence ID" value="NZ_JRVC01000003.1"/>
</dbReference>
<comment type="caution">
    <text evidence="1">The sequence shown here is derived from an EMBL/GenBank/DDBJ whole genome shotgun (WGS) entry which is preliminary data.</text>
</comment>
<sequence length="191" mass="20363">MTIPEVSGQAANSNCTLRIASVPMLVTCAMLSWPIGAVPAQQPRFTADLQLKRSVGRLRAGQFCLPKGSISGADFISDTPQFDLLMRQTLDAQPPTDQILLGSGSAPKIEVHFKSAEVKLCAKSWGMFGMGDTKSLSGKAAFTFTWKKDGQKALAVETIALEVNGKERLTAPAILRRAVNVLCGRIAASGQ</sequence>
<evidence type="ECO:0000313" key="1">
    <source>
        <dbReference type="EMBL" id="KHS48738.1"/>
    </source>
</evidence>
<reference evidence="1 2" key="1">
    <citation type="submission" date="2014-10" db="EMBL/GenBank/DDBJ databases">
        <title>Draft genome sequence of Novosphingobium subterraneum DSM 12447.</title>
        <authorList>
            <person name="Gan H.M."/>
            <person name="Gan H.Y."/>
            <person name="Savka M.A."/>
        </authorList>
    </citation>
    <scope>NUCLEOTIDE SEQUENCE [LARGE SCALE GENOMIC DNA]</scope>
    <source>
        <strain evidence="1 2">DSM 12447</strain>
    </source>
</reference>